<comment type="similarity">
    <text evidence="1">Belongs to the ARG7 family.</text>
</comment>
<dbReference type="PANTHER" id="PTHR31175">
    <property type="entry name" value="AUXIN-RESPONSIVE FAMILY PROTEIN"/>
    <property type="match status" value="1"/>
</dbReference>
<protein>
    <submittedName>
        <fullName evidence="2">Uncharacterized protein</fullName>
    </submittedName>
</protein>
<dbReference type="Pfam" id="PF02519">
    <property type="entry name" value="Auxin_inducible"/>
    <property type="match status" value="1"/>
</dbReference>
<sequence>MISPKKLVEMVCRWQERAVTEGKADVVPDHLKGHFVVYSVDGQRFVVPLKFLGRPLCRQLLRMSEDEFGLRNNSPIVLPCEAVFMDYVLSLFRRRVPSDVERALLLCLSTGQYCMFTSSLVSMNDPYSTYMCHQISLHGF</sequence>
<gene>
    <name evidence="2" type="ORF">H6P81_017914</name>
</gene>
<organism evidence="2 3">
    <name type="scientific">Aristolochia fimbriata</name>
    <name type="common">White veined hardy Dutchman's pipe vine</name>
    <dbReference type="NCBI Taxonomy" id="158543"/>
    <lineage>
        <taxon>Eukaryota</taxon>
        <taxon>Viridiplantae</taxon>
        <taxon>Streptophyta</taxon>
        <taxon>Embryophyta</taxon>
        <taxon>Tracheophyta</taxon>
        <taxon>Spermatophyta</taxon>
        <taxon>Magnoliopsida</taxon>
        <taxon>Magnoliidae</taxon>
        <taxon>Piperales</taxon>
        <taxon>Aristolochiaceae</taxon>
        <taxon>Aristolochia</taxon>
    </lineage>
</organism>
<dbReference type="EMBL" id="JAINDJ010000007">
    <property type="protein sequence ID" value="KAG9442060.1"/>
    <property type="molecule type" value="Genomic_DNA"/>
</dbReference>
<keyword evidence="3" id="KW-1185">Reference proteome</keyword>
<evidence type="ECO:0000313" key="3">
    <source>
        <dbReference type="Proteomes" id="UP000825729"/>
    </source>
</evidence>
<accession>A0AAV7E1J5</accession>
<name>A0AAV7E1J5_ARIFI</name>
<dbReference type="GO" id="GO:0009733">
    <property type="term" value="P:response to auxin"/>
    <property type="evidence" value="ECO:0007669"/>
    <property type="project" value="InterPro"/>
</dbReference>
<comment type="caution">
    <text evidence="2">The sequence shown here is derived from an EMBL/GenBank/DDBJ whole genome shotgun (WGS) entry which is preliminary data.</text>
</comment>
<dbReference type="InterPro" id="IPR003676">
    <property type="entry name" value="SAUR_fam"/>
</dbReference>
<reference evidence="2 3" key="1">
    <citation type="submission" date="2021-07" db="EMBL/GenBank/DDBJ databases">
        <title>The Aristolochia fimbriata genome: insights into angiosperm evolution, floral development and chemical biosynthesis.</title>
        <authorList>
            <person name="Jiao Y."/>
        </authorList>
    </citation>
    <scope>NUCLEOTIDE SEQUENCE [LARGE SCALE GENOMIC DNA]</scope>
    <source>
        <strain evidence="2">IBCAS-2021</strain>
        <tissue evidence="2">Leaf</tissue>
    </source>
</reference>
<dbReference type="Proteomes" id="UP000825729">
    <property type="component" value="Unassembled WGS sequence"/>
</dbReference>
<evidence type="ECO:0000313" key="2">
    <source>
        <dbReference type="EMBL" id="KAG9442060.1"/>
    </source>
</evidence>
<proteinExistence type="inferred from homology"/>
<evidence type="ECO:0000256" key="1">
    <source>
        <dbReference type="ARBA" id="ARBA00006974"/>
    </source>
</evidence>
<dbReference type="AlphaFoldDB" id="A0AAV7E1J5"/>